<dbReference type="SMART" id="SM00448">
    <property type="entry name" value="REC"/>
    <property type="match status" value="1"/>
</dbReference>
<comment type="caution">
    <text evidence="10">The sequence shown here is derived from an EMBL/GenBank/DDBJ whole genome shotgun (WGS) entry which is preliminary data.</text>
</comment>
<dbReference type="SMART" id="SM00862">
    <property type="entry name" value="Trans_reg_C"/>
    <property type="match status" value="1"/>
</dbReference>
<evidence type="ECO:0000259" key="9">
    <source>
        <dbReference type="PROSITE" id="PS51755"/>
    </source>
</evidence>
<protein>
    <recommendedName>
        <fullName evidence="12">Chemotaxis protein CheY</fullName>
    </recommendedName>
</protein>
<dbReference type="InterPro" id="IPR011006">
    <property type="entry name" value="CheY-like_superfamily"/>
</dbReference>
<evidence type="ECO:0008006" key="12">
    <source>
        <dbReference type="Google" id="ProtNLM"/>
    </source>
</evidence>
<dbReference type="GO" id="GO:0032993">
    <property type="term" value="C:protein-DNA complex"/>
    <property type="evidence" value="ECO:0007669"/>
    <property type="project" value="TreeGrafter"/>
</dbReference>
<dbReference type="InterPro" id="IPR001789">
    <property type="entry name" value="Sig_transdc_resp-reg_receiver"/>
</dbReference>
<feature type="DNA-binding region" description="OmpR/PhoB-type" evidence="7">
    <location>
        <begin position="132"/>
        <end position="232"/>
    </location>
</feature>
<feature type="modified residue" description="4-aspartylphosphate" evidence="6">
    <location>
        <position position="53"/>
    </location>
</feature>
<dbReference type="eggNOG" id="COG0745">
    <property type="taxonomic scope" value="Bacteria"/>
</dbReference>
<dbReference type="GO" id="GO:0006355">
    <property type="term" value="P:regulation of DNA-templated transcription"/>
    <property type="evidence" value="ECO:0007669"/>
    <property type="project" value="InterPro"/>
</dbReference>
<dbReference type="Gene3D" id="3.40.50.2300">
    <property type="match status" value="1"/>
</dbReference>
<dbReference type="GO" id="GO:0000976">
    <property type="term" value="F:transcription cis-regulatory region binding"/>
    <property type="evidence" value="ECO:0007669"/>
    <property type="project" value="TreeGrafter"/>
</dbReference>
<reference evidence="10 11" key="1">
    <citation type="journal article" date="2015" name="Antonie Van Leeuwenhoek">
        <title>Pseudooceanicola atlanticus gen. nov. sp. nov., isolated from surface seawater of the Atlantic Ocean and reclassification of Oceanicola batsensis, Oceanicola marinus, Oceanicola nitratireducens, Oceanicola nanhaiensis, Oceanicola antarcticus and Oceanicola flagellatus, as Pseudooceanicola batsensis comb. nov., Pseudooceanicola marinus comb. nov., Pseudooceanicola nitratireducens comb. nov., Pseudooceanicola nanhaiensis comb. nov., Pseudooceanicola antarcticus comb. nov., and Pseudooceanicola flagellatus comb. nov.</title>
        <authorList>
            <person name="Lai Q."/>
            <person name="Li G."/>
            <person name="Liu X."/>
            <person name="Du Y."/>
            <person name="Sun F."/>
            <person name="Shao Z."/>
        </authorList>
    </citation>
    <scope>NUCLEOTIDE SEQUENCE [LARGE SCALE GENOMIC DNA]</scope>
    <source>
        <strain evidence="10 11">22II-s11g</strain>
    </source>
</reference>
<dbReference type="CDD" id="cd00383">
    <property type="entry name" value="trans_reg_C"/>
    <property type="match status" value="1"/>
</dbReference>
<dbReference type="GO" id="GO:0000156">
    <property type="term" value="F:phosphorelay response regulator activity"/>
    <property type="evidence" value="ECO:0007669"/>
    <property type="project" value="TreeGrafter"/>
</dbReference>
<dbReference type="PROSITE" id="PS51755">
    <property type="entry name" value="OMPR_PHOB"/>
    <property type="match status" value="1"/>
</dbReference>
<evidence type="ECO:0000256" key="1">
    <source>
        <dbReference type="ARBA" id="ARBA00022553"/>
    </source>
</evidence>
<dbReference type="PANTHER" id="PTHR48111">
    <property type="entry name" value="REGULATOR OF RPOS"/>
    <property type="match status" value="1"/>
</dbReference>
<dbReference type="EMBL" id="AQQX01000042">
    <property type="protein sequence ID" value="KGM46488.1"/>
    <property type="molecule type" value="Genomic_DNA"/>
</dbReference>
<keyword evidence="11" id="KW-1185">Reference proteome</keyword>
<dbReference type="SUPFAM" id="SSF46894">
    <property type="entry name" value="C-terminal effector domain of the bipartite response regulators"/>
    <property type="match status" value="1"/>
</dbReference>
<dbReference type="STRING" id="1461694.ATO9_23640"/>
<proteinExistence type="predicted"/>
<dbReference type="Proteomes" id="UP000030004">
    <property type="component" value="Unassembled WGS sequence"/>
</dbReference>
<dbReference type="PROSITE" id="PS50110">
    <property type="entry name" value="RESPONSE_REGULATORY"/>
    <property type="match status" value="1"/>
</dbReference>
<evidence type="ECO:0000256" key="5">
    <source>
        <dbReference type="ARBA" id="ARBA00023163"/>
    </source>
</evidence>
<evidence type="ECO:0000313" key="11">
    <source>
        <dbReference type="Proteomes" id="UP000030004"/>
    </source>
</evidence>
<dbReference type="GO" id="GO:0005829">
    <property type="term" value="C:cytosol"/>
    <property type="evidence" value="ECO:0007669"/>
    <property type="project" value="TreeGrafter"/>
</dbReference>
<evidence type="ECO:0000256" key="7">
    <source>
        <dbReference type="PROSITE-ProRule" id="PRU01091"/>
    </source>
</evidence>
<evidence type="ECO:0000256" key="6">
    <source>
        <dbReference type="PROSITE-ProRule" id="PRU00169"/>
    </source>
</evidence>
<dbReference type="Gene3D" id="6.10.250.690">
    <property type="match status" value="1"/>
</dbReference>
<accession>A0A0A0E8R0</accession>
<keyword evidence="4 7" id="KW-0238">DNA-binding</keyword>
<feature type="domain" description="Response regulatory" evidence="8">
    <location>
        <begin position="4"/>
        <end position="117"/>
    </location>
</feature>
<gene>
    <name evidence="10" type="ORF">ATO9_23640</name>
</gene>
<dbReference type="InterPro" id="IPR036388">
    <property type="entry name" value="WH-like_DNA-bd_sf"/>
</dbReference>
<evidence type="ECO:0000256" key="2">
    <source>
        <dbReference type="ARBA" id="ARBA00023012"/>
    </source>
</evidence>
<sequence>MRTLVYLIEDDPDISKLISRTLKQQGMQVVCLRKLSELEIAMKKQVPDLCLIDLSLPDGDGMSLLQDAGNLGTLPKIVVTGRGNVTDRVVGLEIGADDYVVKPFEPRELVARVRAVLRRYSSSSTPNSQPIGQNVEFGEWAADFNACILIHTDGSIETLSASESSLLKVFVESAGRVLSRDQLLDATVGHHDGPFDRSMDARISRLRKKLRDDPKTPKLIRTVYGAGYVFSAAPRKDGE</sequence>
<dbReference type="Pfam" id="PF00486">
    <property type="entry name" value="Trans_reg_C"/>
    <property type="match status" value="1"/>
</dbReference>
<feature type="domain" description="OmpR/PhoB-type" evidence="9">
    <location>
        <begin position="132"/>
        <end position="232"/>
    </location>
</feature>
<keyword evidence="5" id="KW-0804">Transcription</keyword>
<evidence type="ECO:0000256" key="4">
    <source>
        <dbReference type="ARBA" id="ARBA00023125"/>
    </source>
</evidence>
<name>A0A0A0E8R0_9RHOB</name>
<organism evidence="10 11">
    <name type="scientific">Pseudooceanicola atlanticus</name>
    <dbReference type="NCBI Taxonomy" id="1461694"/>
    <lineage>
        <taxon>Bacteria</taxon>
        <taxon>Pseudomonadati</taxon>
        <taxon>Pseudomonadota</taxon>
        <taxon>Alphaproteobacteria</taxon>
        <taxon>Rhodobacterales</taxon>
        <taxon>Paracoccaceae</taxon>
        <taxon>Pseudooceanicola</taxon>
    </lineage>
</organism>
<keyword evidence="3" id="KW-0805">Transcription regulation</keyword>
<keyword evidence="2" id="KW-0902">Two-component regulatory system</keyword>
<evidence type="ECO:0000256" key="3">
    <source>
        <dbReference type="ARBA" id="ARBA00023015"/>
    </source>
</evidence>
<dbReference type="InterPro" id="IPR016032">
    <property type="entry name" value="Sig_transdc_resp-reg_C-effctor"/>
</dbReference>
<keyword evidence="1 6" id="KW-0597">Phosphoprotein</keyword>
<dbReference type="PANTHER" id="PTHR48111:SF4">
    <property type="entry name" value="DNA-BINDING DUAL TRANSCRIPTIONAL REGULATOR OMPR"/>
    <property type="match status" value="1"/>
</dbReference>
<dbReference type="RefSeq" id="WP_043755241.1">
    <property type="nucleotide sequence ID" value="NZ_AQQX01000042.1"/>
</dbReference>
<dbReference type="InterPro" id="IPR039420">
    <property type="entry name" value="WalR-like"/>
</dbReference>
<dbReference type="Pfam" id="PF00072">
    <property type="entry name" value="Response_reg"/>
    <property type="match status" value="1"/>
</dbReference>
<dbReference type="Gene3D" id="1.10.10.10">
    <property type="entry name" value="Winged helix-like DNA-binding domain superfamily/Winged helix DNA-binding domain"/>
    <property type="match status" value="1"/>
</dbReference>
<dbReference type="OrthoDB" id="9802426at2"/>
<dbReference type="SUPFAM" id="SSF52172">
    <property type="entry name" value="CheY-like"/>
    <property type="match status" value="1"/>
</dbReference>
<dbReference type="InterPro" id="IPR001867">
    <property type="entry name" value="OmpR/PhoB-type_DNA-bd"/>
</dbReference>
<dbReference type="AlphaFoldDB" id="A0A0A0E8R0"/>
<evidence type="ECO:0000259" key="8">
    <source>
        <dbReference type="PROSITE" id="PS50110"/>
    </source>
</evidence>
<evidence type="ECO:0000313" key="10">
    <source>
        <dbReference type="EMBL" id="KGM46488.1"/>
    </source>
</evidence>